<evidence type="ECO:0000313" key="2">
    <source>
        <dbReference type="Proteomes" id="UP000016933"/>
    </source>
</evidence>
<protein>
    <submittedName>
        <fullName evidence="1">Uncharacterized protein</fullName>
    </submittedName>
</protein>
<proteinExistence type="predicted"/>
<reference evidence="2" key="1">
    <citation type="journal article" date="2012" name="PLoS Genet.">
        <title>The genomes of the fungal plant pathogens Cladosporium fulvum and Dothistroma septosporum reveal adaptation to different hosts and lifestyles but also signatures of common ancestry.</title>
        <authorList>
            <person name="de Wit P.J.G.M."/>
            <person name="van der Burgt A."/>
            <person name="Oekmen B."/>
            <person name="Stergiopoulos I."/>
            <person name="Abd-Elsalam K.A."/>
            <person name="Aerts A.L."/>
            <person name="Bahkali A.H."/>
            <person name="Beenen H.G."/>
            <person name="Chettri P."/>
            <person name="Cox M.P."/>
            <person name="Datema E."/>
            <person name="de Vries R.P."/>
            <person name="Dhillon B."/>
            <person name="Ganley A.R."/>
            <person name="Griffiths S.A."/>
            <person name="Guo Y."/>
            <person name="Hamelin R.C."/>
            <person name="Henrissat B."/>
            <person name="Kabir M.S."/>
            <person name="Jashni M.K."/>
            <person name="Kema G."/>
            <person name="Klaubauf S."/>
            <person name="Lapidus A."/>
            <person name="Levasseur A."/>
            <person name="Lindquist E."/>
            <person name="Mehrabi R."/>
            <person name="Ohm R.A."/>
            <person name="Owen T.J."/>
            <person name="Salamov A."/>
            <person name="Schwelm A."/>
            <person name="Schijlen E."/>
            <person name="Sun H."/>
            <person name="van den Burg H.A."/>
            <person name="van Ham R.C.H.J."/>
            <person name="Zhang S."/>
            <person name="Goodwin S.B."/>
            <person name="Grigoriev I.V."/>
            <person name="Collemare J."/>
            <person name="Bradshaw R.E."/>
        </authorList>
    </citation>
    <scope>NUCLEOTIDE SEQUENCE [LARGE SCALE GENOMIC DNA]</scope>
    <source>
        <strain evidence="2">NZE10 / CBS 128990</strain>
    </source>
</reference>
<dbReference type="AlphaFoldDB" id="N1PF21"/>
<accession>N1PF21</accession>
<evidence type="ECO:0000313" key="1">
    <source>
        <dbReference type="EMBL" id="EME39901.1"/>
    </source>
</evidence>
<organism evidence="1 2">
    <name type="scientific">Dothistroma septosporum (strain NZE10 / CBS 128990)</name>
    <name type="common">Red band needle blight fungus</name>
    <name type="synonym">Mycosphaerella pini</name>
    <dbReference type="NCBI Taxonomy" id="675120"/>
    <lineage>
        <taxon>Eukaryota</taxon>
        <taxon>Fungi</taxon>
        <taxon>Dikarya</taxon>
        <taxon>Ascomycota</taxon>
        <taxon>Pezizomycotina</taxon>
        <taxon>Dothideomycetes</taxon>
        <taxon>Dothideomycetidae</taxon>
        <taxon>Mycosphaerellales</taxon>
        <taxon>Mycosphaerellaceae</taxon>
        <taxon>Dothistroma</taxon>
    </lineage>
</organism>
<dbReference type="EMBL" id="KB446544">
    <property type="protein sequence ID" value="EME39901.1"/>
    <property type="molecule type" value="Genomic_DNA"/>
</dbReference>
<reference evidence="1 2" key="2">
    <citation type="journal article" date="2012" name="PLoS Pathog.">
        <title>Diverse lifestyles and strategies of plant pathogenesis encoded in the genomes of eighteen Dothideomycetes fungi.</title>
        <authorList>
            <person name="Ohm R.A."/>
            <person name="Feau N."/>
            <person name="Henrissat B."/>
            <person name="Schoch C.L."/>
            <person name="Horwitz B.A."/>
            <person name="Barry K.W."/>
            <person name="Condon B.J."/>
            <person name="Copeland A.C."/>
            <person name="Dhillon B."/>
            <person name="Glaser F."/>
            <person name="Hesse C.N."/>
            <person name="Kosti I."/>
            <person name="LaButti K."/>
            <person name="Lindquist E.A."/>
            <person name="Lucas S."/>
            <person name="Salamov A.A."/>
            <person name="Bradshaw R.E."/>
            <person name="Ciuffetti L."/>
            <person name="Hamelin R.C."/>
            <person name="Kema G.H.J."/>
            <person name="Lawrence C."/>
            <person name="Scott J.A."/>
            <person name="Spatafora J.W."/>
            <person name="Turgeon B.G."/>
            <person name="de Wit P.J.G.M."/>
            <person name="Zhong S."/>
            <person name="Goodwin S.B."/>
            <person name="Grigoriev I.V."/>
        </authorList>
    </citation>
    <scope>NUCLEOTIDE SEQUENCE [LARGE SCALE GENOMIC DNA]</scope>
    <source>
        <strain evidence="2">NZE10 / CBS 128990</strain>
    </source>
</reference>
<keyword evidence="2" id="KW-1185">Reference proteome</keyword>
<name>N1PF21_DOTSN</name>
<dbReference type="Proteomes" id="UP000016933">
    <property type="component" value="Unassembled WGS sequence"/>
</dbReference>
<dbReference type="HOGENOM" id="CLU_821416_0_0_1"/>
<gene>
    <name evidence="1" type="ORF">DOTSEDRAFT_37943</name>
</gene>
<sequence>MGRARLLGAHLGRALVPGGGSFHSAGAARLPAVIEDGACKVHDASDKKTLECARVHSFCVDKGSGNRPRGYRDVGLARDRPVRQVQHHLPPPRRLPESERIVLSVLRDVVRTGLASFLPCKSSDASILIAADESGRNHVQVTVAAGTSKTWACLMMQGRRGGAQYCPVLRHCLISTSGLLWLVPTRSGRIFAESTRSRSTWQQAAVIPRCSLWALGDRRSSFLALRSESPKSTGSCPRTIPYSSRDNLRMDHYKNLRNPHMAATLSSRMIPGAHVHPNRTSVQLSLRSQHTQILWWPAAKWHILQHPIGGDFIRNVCFLLQGRRRYSLETPGVYGCRA</sequence>